<evidence type="ECO:0000313" key="5">
    <source>
        <dbReference type="Proteomes" id="UP000255316"/>
    </source>
</evidence>
<evidence type="ECO:0000313" key="2">
    <source>
        <dbReference type="EMBL" id="KTC93902.1"/>
    </source>
</evidence>
<accession>A0A378IJG5</accession>
<feature type="domain" description="YjeF N-terminal" evidence="1">
    <location>
        <begin position="1"/>
        <end position="94"/>
    </location>
</feature>
<dbReference type="EMBL" id="LNXX01000002">
    <property type="protein sequence ID" value="KTC93902.1"/>
    <property type="molecule type" value="Genomic_DNA"/>
</dbReference>
<dbReference type="AlphaFoldDB" id="A0A378IJG5"/>
<evidence type="ECO:0000313" key="3">
    <source>
        <dbReference type="EMBL" id="STX34892.1"/>
    </source>
</evidence>
<reference evidence="2 4" key="1">
    <citation type="submission" date="2015-11" db="EMBL/GenBank/DDBJ databases">
        <title>Genomic analysis of 38 Legionella species identifies large and diverse effector repertoires.</title>
        <authorList>
            <person name="Burstein D."/>
            <person name="Amaro F."/>
            <person name="Zusman T."/>
            <person name="Lifshitz Z."/>
            <person name="Cohen O."/>
            <person name="Gilbert J.A."/>
            <person name="Pupko T."/>
            <person name="Shuman H.A."/>
            <person name="Segal G."/>
        </authorList>
    </citation>
    <scope>NUCLEOTIDE SEQUENCE [LARGE SCALE GENOMIC DNA]</scope>
    <source>
        <strain evidence="2 4">CDC#72-OH-14</strain>
    </source>
</reference>
<reference evidence="3 5" key="2">
    <citation type="submission" date="2018-06" db="EMBL/GenBank/DDBJ databases">
        <authorList>
            <consortium name="Pathogen Informatics"/>
            <person name="Doyle S."/>
        </authorList>
    </citation>
    <scope>NUCLEOTIDE SEQUENCE [LARGE SCALE GENOMIC DNA]</scope>
    <source>
        <strain evidence="3 5">NCTC12438</strain>
    </source>
</reference>
<proteinExistence type="predicted"/>
<dbReference type="InterPro" id="IPR036652">
    <property type="entry name" value="YjeF_N_dom_sf"/>
</dbReference>
<dbReference type="Pfam" id="PF03853">
    <property type="entry name" value="YjeF_N"/>
    <property type="match status" value="1"/>
</dbReference>
<organism evidence="3 5">
    <name type="scientific">Legionella cincinnatiensis</name>
    <dbReference type="NCBI Taxonomy" id="28085"/>
    <lineage>
        <taxon>Bacteria</taxon>
        <taxon>Pseudomonadati</taxon>
        <taxon>Pseudomonadota</taxon>
        <taxon>Gammaproteobacteria</taxon>
        <taxon>Legionellales</taxon>
        <taxon>Legionellaceae</taxon>
        <taxon>Legionella</taxon>
    </lineage>
</organism>
<dbReference type="EMBL" id="UGNX01000001">
    <property type="protein sequence ID" value="STX34892.1"/>
    <property type="molecule type" value="Genomic_DNA"/>
</dbReference>
<dbReference type="GO" id="GO:0016301">
    <property type="term" value="F:kinase activity"/>
    <property type="evidence" value="ECO:0007669"/>
    <property type="project" value="UniProtKB-KW"/>
</dbReference>
<dbReference type="Gene3D" id="3.40.50.10260">
    <property type="entry name" value="YjeF N-terminal domain"/>
    <property type="match status" value="1"/>
</dbReference>
<sequence>MLAEQAHQRGLVVTVWQVRHSLTPTKPEKMHDEVWEVMGSCIQRGVSLLPYSNEVNLDEPELIVDVIFGIGLRGRVSFEIEMLIQRLKDPNVSD</sequence>
<dbReference type="PROSITE" id="PS51385">
    <property type="entry name" value="YJEF_N"/>
    <property type="match status" value="1"/>
</dbReference>
<dbReference type="SUPFAM" id="SSF64153">
    <property type="entry name" value="YjeF N-terminal domain-like"/>
    <property type="match status" value="1"/>
</dbReference>
<dbReference type="InterPro" id="IPR004443">
    <property type="entry name" value="YjeF_N_dom"/>
</dbReference>
<keyword evidence="3" id="KW-0808">Transferase</keyword>
<name>A0A378IJG5_9GAMM</name>
<dbReference type="Proteomes" id="UP000255316">
    <property type="component" value="Unassembled WGS sequence"/>
</dbReference>
<keyword evidence="3" id="KW-0418">Kinase</keyword>
<evidence type="ECO:0000259" key="1">
    <source>
        <dbReference type="PROSITE" id="PS51385"/>
    </source>
</evidence>
<keyword evidence="4" id="KW-1185">Reference proteome</keyword>
<dbReference type="Proteomes" id="UP000054854">
    <property type="component" value="Unassembled WGS sequence"/>
</dbReference>
<evidence type="ECO:0000313" key="4">
    <source>
        <dbReference type="Proteomes" id="UP000054854"/>
    </source>
</evidence>
<gene>
    <name evidence="2" type="ORF">Lcin_0087</name>
    <name evidence="3" type="ORF">NCTC12438_01502</name>
</gene>
<protein>
    <submittedName>
        <fullName evidence="3">Sugar kinase</fullName>
    </submittedName>
</protein>